<proteinExistence type="predicted"/>
<dbReference type="Proteomes" id="UP000244649">
    <property type="component" value="Unassembled WGS sequence"/>
</dbReference>
<evidence type="ECO:0000313" key="1">
    <source>
        <dbReference type="EMBL" id="PVE76200.1"/>
    </source>
</evidence>
<evidence type="ECO:0000313" key="2">
    <source>
        <dbReference type="Proteomes" id="UP000244649"/>
    </source>
</evidence>
<gene>
    <name evidence="1" type="ORF">DC432_06140</name>
</gene>
<reference evidence="1 2" key="1">
    <citation type="submission" date="2018-04" db="EMBL/GenBank/DDBJ databases">
        <authorList>
            <person name="Go L.Y."/>
            <person name="Mitchell J.A."/>
        </authorList>
    </citation>
    <scope>NUCLEOTIDE SEQUENCE [LARGE SCALE GENOMIC DNA]</scope>
    <source>
        <strain evidence="1 2">TPD7010</strain>
    </source>
</reference>
<accession>A0A2T7WPM9</accession>
<protein>
    <submittedName>
        <fullName evidence="1">Uncharacterized protein</fullName>
    </submittedName>
</protein>
<dbReference type="RefSeq" id="WP_116537110.1">
    <property type="nucleotide sequence ID" value="NZ_QDFT01000010.1"/>
</dbReference>
<name>A0A2T7WPM9_MICTE</name>
<dbReference type="AlphaFoldDB" id="A0A2T7WPM9"/>
<sequence>MLEGDFVEVSRRGWFAIEVDFGEQDVDLADARRVKAAALAGHPVKRAKQLEETEICLGFVPHGVSVVNDPDPVSPWEWARDLQDWPAASG</sequence>
<organism evidence="1 2">
    <name type="scientific">Microbacterium testaceum</name>
    <name type="common">Aureobacterium testaceum</name>
    <name type="synonym">Brevibacterium testaceum</name>
    <dbReference type="NCBI Taxonomy" id="2033"/>
    <lineage>
        <taxon>Bacteria</taxon>
        <taxon>Bacillati</taxon>
        <taxon>Actinomycetota</taxon>
        <taxon>Actinomycetes</taxon>
        <taxon>Micrococcales</taxon>
        <taxon>Microbacteriaceae</taxon>
        <taxon>Microbacterium</taxon>
    </lineage>
</organism>
<comment type="caution">
    <text evidence="1">The sequence shown here is derived from an EMBL/GenBank/DDBJ whole genome shotgun (WGS) entry which is preliminary data.</text>
</comment>
<dbReference type="EMBL" id="QDFT01000010">
    <property type="protein sequence ID" value="PVE76200.1"/>
    <property type="molecule type" value="Genomic_DNA"/>
</dbReference>